<proteinExistence type="inferred from homology"/>
<gene>
    <name evidence="3" type="ORF">J1TS3_25090</name>
</gene>
<dbReference type="Proteomes" id="UP000680279">
    <property type="component" value="Unassembled WGS sequence"/>
</dbReference>
<organism evidence="3 4">
    <name type="scientific">Siminovitchia fordii</name>
    <dbReference type="NCBI Taxonomy" id="254759"/>
    <lineage>
        <taxon>Bacteria</taxon>
        <taxon>Bacillati</taxon>
        <taxon>Bacillota</taxon>
        <taxon>Bacilli</taxon>
        <taxon>Bacillales</taxon>
        <taxon>Bacillaceae</taxon>
        <taxon>Siminovitchia</taxon>
    </lineage>
</organism>
<dbReference type="RefSeq" id="WP_018705007.1">
    <property type="nucleotide sequence ID" value="NZ_BOQT01000008.1"/>
</dbReference>
<sequence>MRFRDKVVIVTGGASGLGEATVLEFVKEGAKVSIADISDNGQAFSEELNSKGYDTIFVKTDVSKEDEIKNLVSKTVEKYGKLDVMFANAGINIEADVHNLDLKTWHKVLDVNLTSVFLSDKYAIEQFQKQGTGGVIINTGSIHSLVARDGLVPYSASKGGIKMLTQQVAARYSKEGIRANAIAPGYIETPLMNTLSQDVIDSLVGLHPMGRLGKPVEVAKTVLFLASDDSSFISGVTLPIDGGYTAV</sequence>
<evidence type="ECO:0000256" key="1">
    <source>
        <dbReference type="ARBA" id="ARBA00006484"/>
    </source>
</evidence>
<reference evidence="3 4" key="1">
    <citation type="submission" date="2021-03" db="EMBL/GenBank/DDBJ databases">
        <title>Antimicrobial resistance genes in bacteria isolated from Japanese honey, and their potential for conferring macrolide and lincosamide resistance in the American foulbrood pathogen Paenibacillus larvae.</title>
        <authorList>
            <person name="Okamoto M."/>
            <person name="Kumagai M."/>
            <person name="Kanamori H."/>
            <person name="Takamatsu D."/>
        </authorList>
    </citation>
    <scope>NUCLEOTIDE SEQUENCE [LARGE SCALE GENOMIC DNA]</scope>
    <source>
        <strain evidence="3 4">J1TS3</strain>
    </source>
</reference>
<dbReference type="EMBL" id="BOQT01000008">
    <property type="protein sequence ID" value="GIN21375.1"/>
    <property type="molecule type" value="Genomic_DNA"/>
</dbReference>
<accession>A0ABQ4K866</accession>
<dbReference type="PANTHER" id="PTHR24321">
    <property type="entry name" value="DEHYDROGENASES, SHORT CHAIN"/>
    <property type="match status" value="1"/>
</dbReference>
<name>A0ABQ4K866_9BACI</name>
<evidence type="ECO:0000313" key="3">
    <source>
        <dbReference type="EMBL" id="GIN21375.1"/>
    </source>
</evidence>
<dbReference type="SUPFAM" id="SSF51735">
    <property type="entry name" value="NAD(P)-binding Rossmann-fold domains"/>
    <property type="match status" value="1"/>
</dbReference>
<dbReference type="NCBIfam" id="NF005559">
    <property type="entry name" value="PRK07231.1"/>
    <property type="match status" value="1"/>
</dbReference>
<protein>
    <submittedName>
        <fullName evidence="3">Short-chain dehydrogenase</fullName>
    </submittedName>
</protein>
<dbReference type="InterPro" id="IPR036291">
    <property type="entry name" value="NAD(P)-bd_dom_sf"/>
</dbReference>
<dbReference type="PRINTS" id="PR00081">
    <property type="entry name" value="GDHRDH"/>
</dbReference>
<comment type="caution">
    <text evidence="3">The sequence shown here is derived from an EMBL/GenBank/DDBJ whole genome shotgun (WGS) entry which is preliminary data.</text>
</comment>
<dbReference type="PRINTS" id="PR00080">
    <property type="entry name" value="SDRFAMILY"/>
</dbReference>
<dbReference type="Pfam" id="PF13561">
    <property type="entry name" value="adh_short_C2"/>
    <property type="match status" value="1"/>
</dbReference>
<dbReference type="Gene3D" id="3.40.50.720">
    <property type="entry name" value="NAD(P)-binding Rossmann-like Domain"/>
    <property type="match status" value="1"/>
</dbReference>
<keyword evidence="4" id="KW-1185">Reference proteome</keyword>
<dbReference type="InterPro" id="IPR020904">
    <property type="entry name" value="Sc_DH/Rdtase_CS"/>
</dbReference>
<evidence type="ECO:0000313" key="4">
    <source>
        <dbReference type="Proteomes" id="UP000680279"/>
    </source>
</evidence>
<comment type="similarity">
    <text evidence="1">Belongs to the short-chain dehydrogenases/reductases (SDR) family.</text>
</comment>
<dbReference type="PANTHER" id="PTHR24321:SF11">
    <property type="entry name" value="BLR0893 PROTEIN"/>
    <property type="match status" value="1"/>
</dbReference>
<dbReference type="PROSITE" id="PS00061">
    <property type="entry name" value="ADH_SHORT"/>
    <property type="match status" value="1"/>
</dbReference>
<keyword evidence="2" id="KW-0560">Oxidoreductase</keyword>
<evidence type="ECO:0000256" key="2">
    <source>
        <dbReference type="ARBA" id="ARBA00023002"/>
    </source>
</evidence>
<dbReference type="InterPro" id="IPR002347">
    <property type="entry name" value="SDR_fam"/>
</dbReference>